<sequence length="220" mass="24845">MVGLKSVVVDQLWAMKVSKGSRRPEGHWLLSQAKEAKQTLVKDRRKLPRRRRRHRATVAWVLGLSLALLRMRRRHKTIEAWVLGLSPALSRIRQRRRAIDEAEQKLTEAGVWLVEALKALSRMRQRRRAAEAWVLGLPLVFGSCTVAAQESRQQAMVVLPRPVVVPSEATNPRVRIANGGERPRALDPLVRVVSDNGTTRPDGVRPHMRVVGEEEIAALV</sequence>
<gene>
    <name evidence="1" type="ORF">B296_00021565</name>
</gene>
<comment type="caution">
    <text evidence="1">The sequence shown here is derived from an EMBL/GenBank/DDBJ whole genome shotgun (WGS) entry which is preliminary data.</text>
</comment>
<evidence type="ECO:0000313" key="2">
    <source>
        <dbReference type="Proteomes" id="UP000287651"/>
    </source>
</evidence>
<dbReference type="EMBL" id="AMZH03017885">
    <property type="protein sequence ID" value="RRT42379.1"/>
    <property type="molecule type" value="Genomic_DNA"/>
</dbReference>
<dbReference type="AlphaFoldDB" id="A0A426XS95"/>
<proteinExistence type="predicted"/>
<accession>A0A426XS95</accession>
<reference evidence="1 2" key="1">
    <citation type="journal article" date="2014" name="Agronomy (Basel)">
        <title>A Draft Genome Sequence for Ensete ventricosum, the Drought-Tolerant Tree Against Hunger.</title>
        <authorList>
            <person name="Harrison J."/>
            <person name="Moore K.A."/>
            <person name="Paszkiewicz K."/>
            <person name="Jones T."/>
            <person name="Grant M."/>
            <person name="Ambacheew D."/>
            <person name="Muzemil S."/>
            <person name="Studholme D.J."/>
        </authorList>
    </citation>
    <scope>NUCLEOTIDE SEQUENCE [LARGE SCALE GENOMIC DNA]</scope>
</reference>
<evidence type="ECO:0000313" key="1">
    <source>
        <dbReference type="EMBL" id="RRT42379.1"/>
    </source>
</evidence>
<protein>
    <submittedName>
        <fullName evidence="1">Uncharacterized protein</fullName>
    </submittedName>
</protein>
<name>A0A426XS95_ENSVE</name>
<organism evidence="1 2">
    <name type="scientific">Ensete ventricosum</name>
    <name type="common">Abyssinian banana</name>
    <name type="synonym">Musa ensete</name>
    <dbReference type="NCBI Taxonomy" id="4639"/>
    <lineage>
        <taxon>Eukaryota</taxon>
        <taxon>Viridiplantae</taxon>
        <taxon>Streptophyta</taxon>
        <taxon>Embryophyta</taxon>
        <taxon>Tracheophyta</taxon>
        <taxon>Spermatophyta</taxon>
        <taxon>Magnoliopsida</taxon>
        <taxon>Liliopsida</taxon>
        <taxon>Zingiberales</taxon>
        <taxon>Musaceae</taxon>
        <taxon>Ensete</taxon>
    </lineage>
</organism>
<dbReference type="Proteomes" id="UP000287651">
    <property type="component" value="Unassembled WGS sequence"/>
</dbReference>